<evidence type="ECO:0000256" key="6">
    <source>
        <dbReference type="ARBA" id="ARBA00022737"/>
    </source>
</evidence>
<dbReference type="SUPFAM" id="SSF52058">
    <property type="entry name" value="L domain-like"/>
    <property type="match status" value="1"/>
</dbReference>
<name>A0ABV0Q8L1_9TELE</name>
<dbReference type="PANTHER" id="PTHR24368:SF62">
    <property type="entry name" value="AMPHOTERIN-INDUCED PROTEIN 3"/>
    <property type="match status" value="1"/>
</dbReference>
<keyword evidence="3" id="KW-0433">Leucine-rich repeat</keyword>
<keyword evidence="7" id="KW-0130">Cell adhesion</keyword>
<keyword evidence="5" id="KW-0732">Signal</keyword>
<keyword evidence="4 14" id="KW-0812">Transmembrane</keyword>
<evidence type="ECO:0000256" key="13">
    <source>
        <dbReference type="SAM" id="MobiDB-lite"/>
    </source>
</evidence>
<keyword evidence="17" id="KW-1185">Reference proteome</keyword>
<evidence type="ECO:0000256" key="10">
    <source>
        <dbReference type="ARBA" id="ARBA00023157"/>
    </source>
</evidence>
<feature type="region of interest" description="Disordered" evidence="13">
    <location>
        <begin position="521"/>
        <end position="555"/>
    </location>
</feature>
<dbReference type="SMART" id="SM00369">
    <property type="entry name" value="LRR_TYP"/>
    <property type="match status" value="6"/>
</dbReference>
<dbReference type="SMART" id="SM00013">
    <property type="entry name" value="LRRNT"/>
    <property type="match status" value="1"/>
</dbReference>
<dbReference type="SMART" id="SM00409">
    <property type="entry name" value="IG"/>
    <property type="match status" value="1"/>
</dbReference>
<organism evidence="16 17">
    <name type="scientific">Xenoophorus captivus</name>
    <dbReference type="NCBI Taxonomy" id="1517983"/>
    <lineage>
        <taxon>Eukaryota</taxon>
        <taxon>Metazoa</taxon>
        <taxon>Chordata</taxon>
        <taxon>Craniata</taxon>
        <taxon>Vertebrata</taxon>
        <taxon>Euteleostomi</taxon>
        <taxon>Actinopterygii</taxon>
        <taxon>Neopterygii</taxon>
        <taxon>Teleostei</taxon>
        <taxon>Neoteleostei</taxon>
        <taxon>Acanthomorphata</taxon>
        <taxon>Ovalentaria</taxon>
        <taxon>Atherinomorphae</taxon>
        <taxon>Cyprinodontiformes</taxon>
        <taxon>Goodeidae</taxon>
        <taxon>Xenoophorus</taxon>
    </lineage>
</organism>
<dbReference type="PROSITE" id="PS50835">
    <property type="entry name" value="IG_LIKE"/>
    <property type="match status" value="1"/>
</dbReference>
<evidence type="ECO:0000256" key="11">
    <source>
        <dbReference type="ARBA" id="ARBA00023180"/>
    </source>
</evidence>
<evidence type="ECO:0000256" key="12">
    <source>
        <dbReference type="ARBA" id="ARBA00023319"/>
    </source>
</evidence>
<evidence type="ECO:0000256" key="8">
    <source>
        <dbReference type="ARBA" id="ARBA00022989"/>
    </source>
</evidence>
<feature type="compositionally biased region" description="Polar residues" evidence="13">
    <location>
        <begin position="521"/>
        <end position="541"/>
    </location>
</feature>
<gene>
    <name evidence="16" type="ORF">XENOCAPTIV_003774</name>
</gene>
<evidence type="ECO:0000313" key="17">
    <source>
        <dbReference type="Proteomes" id="UP001434883"/>
    </source>
</evidence>
<dbReference type="EMBL" id="JAHRIN010001386">
    <property type="protein sequence ID" value="MEQ2191877.1"/>
    <property type="molecule type" value="Genomic_DNA"/>
</dbReference>
<dbReference type="InterPro" id="IPR007110">
    <property type="entry name" value="Ig-like_dom"/>
</dbReference>
<proteinExistence type="inferred from homology"/>
<keyword evidence="6" id="KW-0677">Repeat</keyword>
<dbReference type="InterPro" id="IPR031283">
    <property type="entry name" value="AMIGO"/>
</dbReference>
<evidence type="ECO:0000256" key="14">
    <source>
        <dbReference type="SAM" id="Phobius"/>
    </source>
</evidence>
<comment type="subcellular location">
    <subcellularLocation>
        <location evidence="1">Membrane</location>
        <topology evidence="1">Single-pass type I membrane protein</topology>
    </subcellularLocation>
</comment>
<dbReference type="InterPro" id="IPR003599">
    <property type="entry name" value="Ig_sub"/>
</dbReference>
<feature type="transmembrane region" description="Helical" evidence="14">
    <location>
        <begin position="486"/>
        <end position="505"/>
    </location>
</feature>
<dbReference type="InterPro" id="IPR001611">
    <property type="entry name" value="Leu-rich_rpt"/>
</dbReference>
<protein>
    <recommendedName>
        <fullName evidence="15">Ig-like domain-containing protein</fullName>
    </recommendedName>
</protein>
<dbReference type="InterPro" id="IPR003591">
    <property type="entry name" value="Leu-rich_rpt_typical-subtyp"/>
</dbReference>
<keyword evidence="11" id="KW-0325">Glycoprotein</keyword>
<comment type="caution">
    <text evidence="16">The sequence shown here is derived from an EMBL/GenBank/DDBJ whole genome shotgun (WGS) entry which is preliminary data.</text>
</comment>
<dbReference type="PANTHER" id="PTHR24368">
    <property type="entry name" value="AMPHOTERIN-INDUCED PROTEIN"/>
    <property type="match status" value="1"/>
</dbReference>
<dbReference type="InterPro" id="IPR013783">
    <property type="entry name" value="Ig-like_fold"/>
</dbReference>
<dbReference type="InterPro" id="IPR036179">
    <property type="entry name" value="Ig-like_dom_sf"/>
</dbReference>
<dbReference type="Gene3D" id="3.80.10.10">
    <property type="entry name" value="Ribonuclease Inhibitor"/>
    <property type="match status" value="1"/>
</dbReference>
<dbReference type="InterPro" id="IPR000372">
    <property type="entry name" value="LRRNT"/>
</dbReference>
<evidence type="ECO:0000313" key="16">
    <source>
        <dbReference type="EMBL" id="MEQ2191877.1"/>
    </source>
</evidence>
<dbReference type="Pfam" id="PF13855">
    <property type="entry name" value="LRR_8"/>
    <property type="match status" value="2"/>
</dbReference>
<evidence type="ECO:0000256" key="1">
    <source>
        <dbReference type="ARBA" id="ARBA00004479"/>
    </source>
</evidence>
<dbReference type="PROSITE" id="PS51450">
    <property type="entry name" value="LRR"/>
    <property type="match status" value="1"/>
</dbReference>
<comment type="similarity">
    <text evidence="2">Belongs to the immunoglobulin superfamily. AMIGO family.</text>
</comment>
<evidence type="ECO:0000256" key="5">
    <source>
        <dbReference type="ARBA" id="ARBA00022729"/>
    </source>
</evidence>
<evidence type="ECO:0000256" key="3">
    <source>
        <dbReference type="ARBA" id="ARBA00022614"/>
    </source>
</evidence>
<dbReference type="SUPFAM" id="SSF48726">
    <property type="entry name" value="Immunoglobulin"/>
    <property type="match status" value="1"/>
</dbReference>
<evidence type="ECO:0000256" key="4">
    <source>
        <dbReference type="ARBA" id="ARBA00022692"/>
    </source>
</evidence>
<sequence length="609" mass="67951">MHAGRSVFSLRSSQQPMEPQRILKMQLQAGRQPMIQRSLLVLLGGAGWSGAESRGQRGGRQQLETFCREMSKEGTFDQMFLQETNHISRNFTLCLPEEVPGSRLGSMLQGAESFAWSVVVLMVYLQPNPVRTGACPSRCLCTSDILSCSALGLDQVPIALPVSTVTLDLNHNQILQLEEDSFQGLFQLEVLRLAHNQLTTIQPGAFRNTSGSLLRHLDLSSNQLHILKQSYFQDLAGLEELLLFNNRIMHVESTALSGLKNLQKAYFSHNHLTDFPFFSIQKHSHPQLALLDLSSNRLPKLPLADISKLPQSLQEGLYLHNNSLMCDCSMYFLFRAWEQKGFATIEFFRQEHVCLVYGIQRSGIRFFLHRRYFEKCNLTAVTEQEASVSVKSGAPLLLHCITSLSGRSVTFFWLVPSLEYVVPPGNNESLKMFPNGSLEIVAAREQDSGIYVCMAKDRHRNESQEVNVTVLPHYDMGVPEPFNTGFTTLLGCVVSLLLVLIYLYLTPCRCPPCPRPRPPVNTTLSQSKEGGVGSAQSSILSPTPPTTTEGPGRKVSTNKHVVFLEPIREHQNGRLKPGPGLLLGAEPQQRARETDSYVSVFSDTPIMLP</sequence>
<evidence type="ECO:0000259" key="15">
    <source>
        <dbReference type="PROSITE" id="PS50835"/>
    </source>
</evidence>
<keyword evidence="10" id="KW-1015">Disulfide bond</keyword>
<accession>A0ABV0Q8L1</accession>
<feature type="domain" description="Ig-like" evidence="15">
    <location>
        <begin position="379"/>
        <end position="469"/>
    </location>
</feature>
<evidence type="ECO:0000256" key="9">
    <source>
        <dbReference type="ARBA" id="ARBA00023136"/>
    </source>
</evidence>
<keyword evidence="12" id="KW-0393">Immunoglobulin domain</keyword>
<evidence type="ECO:0000256" key="2">
    <source>
        <dbReference type="ARBA" id="ARBA00005670"/>
    </source>
</evidence>
<reference evidence="16 17" key="1">
    <citation type="submission" date="2021-06" db="EMBL/GenBank/DDBJ databases">
        <authorList>
            <person name="Palmer J.M."/>
        </authorList>
    </citation>
    <scope>NUCLEOTIDE SEQUENCE [LARGE SCALE GENOMIC DNA]</scope>
    <source>
        <strain evidence="16 17">XC_2019</strain>
        <tissue evidence="16">Muscle</tissue>
    </source>
</reference>
<dbReference type="Gene3D" id="2.60.40.10">
    <property type="entry name" value="Immunoglobulins"/>
    <property type="match status" value="1"/>
</dbReference>
<dbReference type="Proteomes" id="UP001434883">
    <property type="component" value="Unassembled WGS sequence"/>
</dbReference>
<keyword evidence="9 14" id="KW-0472">Membrane</keyword>
<keyword evidence="8 14" id="KW-1133">Transmembrane helix</keyword>
<evidence type="ECO:0000256" key="7">
    <source>
        <dbReference type="ARBA" id="ARBA00022889"/>
    </source>
</evidence>
<dbReference type="InterPro" id="IPR032675">
    <property type="entry name" value="LRR_dom_sf"/>
</dbReference>